<sequence length="210" mass="23110">MASADADGKAKAMRAVQALFDRYKLIAAQRPHGHVVGATIRQPPHPDFDSEVMKKMKLVDAGPEGFVQFELTIGNEFSNLNDVMHGGAAGVIFDMATTSALNPLSRPDFWFFMGGVTRTLNISYLRAVPLGTTVLLTSRVVQAGKTMAMIKGEMSSLDGKLVYATAEHHKVNVALNDKHAKFRVPWDDEIEAEVKREEELKRKGSKQAKL</sequence>
<comment type="similarity">
    <text evidence="1">Belongs to the thioesterase PaaI family.</text>
</comment>
<dbReference type="InterPro" id="IPR039298">
    <property type="entry name" value="ACOT13"/>
</dbReference>
<dbReference type="InterPro" id="IPR006683">
    <property type="entry name" value="Thioestr_dom"/>
</dbReference>
<dbReference type="PANTHER" id="PTHR21660:SF9">
    <property type="entry name" value="THIOESTERASE DOMAIN-CONTAINING PROTEIN"/>
    <property type="match status" value="1"/>
</dbReference>
<dbReference type="EMBL" id="LAQI01000124">
    <property type="protein sequence ID" value="KKY18566.1"/>
    <property type="molecule type" value="Genomic_DNA"/>
</dbReference>
<reference evidence="3 4" key="2">
    <citation type="submission" date="2015-05" db="EMBL/GenBank/DDBJ databases">
        <title>Distinctive expansion of gene families associated with plant cell wall degradation and secondary metabolism in the genomes of grapevine trunk pathogens.</title>
        <authorList>
            <person name="Lawrence D.P."/>
            <person name="Travadon R."/>
            <person name="Rolshausen P.E."/>
            <person name="Baumgartner K."/>
        </authorList>
    </citation>
    <scope>NUCLEOTIDE SEQUENCE [LARGE SCALE GENOMIC DNA]</scope>
    <source>
        <strain evidence="3">DS831</strain>
    </source>
</reference>
<dbReference type="Pfam" id="PF03061">
    <property type="entry name" value="4HBT"/>
    <property type="match status" value="1"/>
</dbReference>
<comment type="caution">
    <text evidence="3">The sequence shown here is derived from an EMBL/GenBank/DDBJ whole genome shotgun (WGS) entry which is preliminary data.</text>
</comment>
<dbReference type="AlphaFoldDB" id="A0A0G2E890"/>
<dbReference type="CDD" id="cd03443">
    <property type="entry name" value="PaaI_thioesterase"/>
    <property type="match status" value="1"/>
</dbReference>
<evidence type="ECO:0000313" key="4">
    <source>
        <dbReference type="Proteomes" id="UP000034182"/>
    </source>
</evidence>
<dbReference type="Gene3D" id="3.10.129.10">
    <property type="entry name" value="Hotdog Thioesterase"/>
    <property type="match status" value="1"/>
</dbReference>
<feature type="domain" description="Thioesterase" evidence="2">
    <location>
        <begin position="83"/>
        <end position="162"/>
    </location>
</feature>
<dbReference type="InterPro" id="IPR029069">
    <property type="entry name" value="HotDog_dom_sf"/>
</dbReference>
<reference evidence="3 4" key="1">
    <citation type="submission" date="2015-03" db="EMBL/GenBank/DDBJ databases">
        <authorList>
            <person name="Morales-Cruz A."/>
            <person name="Amrine K.C."/>
            <person name="Cantu D."/>
        </authorList>
    </citation>
    <scope>NUCLEOTIDE SEQUENCE [LARGE SCALE GENOMIC DNA]</scope>
    <source>
        <strain evidence="3">DS831</strain>
    </source>
</reference>
<gene>
    <name evidence="3" type="ORF">UCDDS831_g05846</name>
</gene>
<proteinExistence type="inferred from homology"/>
<evidence type="ECO:0000259" key="2">
    <source>
        <dbReference type="Pfam" id="PF03061"/>
    </source>
</evidence>
<accession>A0A0G2E890</accession>
<evidence type="ECO:0000313" key="3">
    <source>
        <dbReference type="EMBL" id="KKY18566.1"/>
    </source>
</evidence>
<dbReference type="Proteomes" id="UP000034182">
    <property type="component" value="Unassembled WGS sequence"/>
</dbReference>
<dbReference type="GO" id="GO:0047617">
    <property type="term" value="F:fatty acyl-CoA hydrolase activity"/>
    <property type="evidence" value="ECO:0007669"/>
    <property type="project" value="InterPro"/>
</dbReference>
<organism evidence="3 4">
    <name type="scientific">Diplodia seriata</name>
    <dbReference type="NCBI Taxonomy" id="420778"/>
    <lineage>
        <taxon>Eukaryota</taxon>
        <taxon>Fungi</taxon>
        <taxon>Dikarya</taxon>
        <taxon>Ascomycota</taxon>
        <taxon>Pezizomycotina</taxon>
        <taxon>Dothideomycetes</taxon>
        <taxon>Dothideomycetes incertae sedis</taxon>
        <taxon>Botryosphaeriales</taxon>
        <taxon>Botryosphaeriaceae</taxon>
        <taxon>Diplodia</taxon>
    </lineage>
</organism>
<name>A0A0G2E890_9PEZI</name>
<evidence type="ECO:0000256" key="1">
    <source>
        <dbReference type="ARBA" id="ARBA00008324"/>
    </source>
</evidence>
<dbReference type="PANTHER" id="PTHR21660">
    <property type="entry name" value="THIOESTERASE SUPERFAMILY MEMBER-RELATED"/>
    <property type="match status" value="1"/>
</dbReference>
<protein>
    <submittedName>
        <fullName evidence="3">Putative thioesterase family protein</fullName>
    </submittedName>
</protein>
<dbReference type="SUPFAM" id="SSF54637">
    <property type="entry name" value="Thioesterase/thiol ester dehydrase-isomerase"/>
    <property type="match status" value="1"/>
</dbReference>